<name>Q9K8C3_HALH5</name>
<sequence>MNMADFQTWVLSYPI</sequence>
<reference evidence="1 2" key="1">
    <citation type="journal article" date="2000" name="Nucleic Acids Res.">
        <title>Complete genome sequence of the alkaliphilic bacterium Bacillus halodurans and genomic sequence comparison with Bacillus subtilis.</title>
        <authorList>
            <person name="Takami H."/>
            <person name="Nakasone K."/>
            <person name="Takaki Y."/>
            <person name="Maeno G."/>
            <person name="Sasaki R."/>
            <person name="Masui N."/>
            <person name="Fuji F."/>
            <person name="Hirama C."/>
            <person name="Nakamura Y."/>
            <person name="Ogasawara N."/>
            <person name="Kuhara S."/>
            <person name="Horikoshi K."/>
        </authorList>
    </citation>
    <scope>NUCLEOTIDE SEQUENCE [LARGE SCALE GENOMIC DNA]</scope>
    <source>
        <strain evidence="2">ATCC BAA-125 / DSM 18197 / FERM 7344 / JCM 9153 / C-125</strain>
    </source>
</reference>
<evidence type="ECO:0000313" key="2">
    <source>
        <dbReference type="Proteomes" id="UP000001258"/>
    </source>
</evidence>
<keyword evidence="2" id="KW-1185">Reference proteome</keyword>
<dbReference type="EMBL" id="BA000004">
    <property type="protein sequence ID" value="BAB06802.1"/>
    <property type="molecule type" value="Genomic_DNA"/>
</dbReference>
<dbReference type="HOGENOM" id="CLU_3433952_0_0_9"/>
<accession>Q9K8C3</accession>
<proteinExistence type="predicted"/>
<gene>
    <name evidence="1" type="ordered locus">BH3083</name>
</gene>
<organism evidence="1 2">
    <name type="scientific">Halalkalibacterium halodurans (strain ATCC BAA-125 / DSM 18197 / FERM 7344 / JCM 9153 / C-125)</name>
    <name type="common">Bacillus halodurans</name>
    <dbReference type="NCBI Taxonomy" id="272558"/>
    <lineage>
        <taxon>Bacteria</taxon>
        <taxon>Bacillati</taxon>
        <taxon>Bacillota</taxon>
        <taxon>Bacilli</taxon>
        <taxon>Bacillales</taxon>
        <taxon>Bacillaceae</taxon>
        <taxon>Halalkalibacterium (ex Joshi et al. 2022)</taxon>
    </lineage>
</organism>
<protein>
    <submittedName>
        <fullName evidence="1">BH3083 protein</fullName>
    </submittedName>
</protein>
<dbReference type="Proteomes" id="UP000001258">
    <property type="component" value="Chromosome"/>
</dbReference>
<dbReference type="PIR" id="C84035">
    <property type="entry name" value="C84035"/>
</dbReference>
<dbReference type="KEGG" id="bha:BH3083"/>
<dbReference type="STRING" id="272558.gene:10728995"/>
<evidence type="ECO:0000313" key="1">
    <source>
        <dbReference type="EMBL" id="BAB06802.1"/>
    </source>
</evidence>